<dbReference type="Proteomes" id="UP000244892">
    <property type="component" value="Chromosome"/>
</dbReference>
<evidence type="ECO:0000313" key="4">
    <source>
        <dbReference type="Proteomes" id="UP000244892"/>
    </source>
</evidence>
<proteinExistence type="predicted"/>
<evidence type="ECO:0000313" key="3">
    <source>
        <dbReference type="EMBL" id="AWI53031.1"/>
    </source>
</evidence>
<dbReference type="PROSITE" id="PS51257">
    <property type="entry name" value="PROKAR_LIPOPROTEIN"/>
    <property type="match status" value="1"/>
</dbReference>
<feature type="signal peptide" evidence="2">
    <location>
        <begin position="1"/>
        <end position="28"/>
    </location>
</feature>
<dbReference type="OrthoDB" id="5291099at2"/>
<sequence>MSIHSRHPTTLALGATLSVALLTSGCSALDNALSGDKVDYKTSGAKTVKLDVPPDLSQLPGQSRYGQVATGAVSATSMARNTAQAEAAVAPGAAVAPNTQGVVKLERQGQNRWLAVALPPEKVWDEAEAFWEEMGFELATNRRDIGLMETSWAENRKKVPEGGIRNLLGRVFEALYDTGERDQYRTRIERAANGTTEVYITHRGMIEEYVDARKEQTTWKTRPSDPGLEAEMLSRLMARLGAPKETVAAARTEAGAAPAAQPADSKTARVASLAANGTSLTVATDFDTAWRRVGLALDRSGFTVENRDRKLGIYEVRLSDTDPQAKKPGFFARLFGSDKSQTEGLSRYRVEVSGESRTQTQVRVTDEKGQAASGDTARRIAKQLADELN</sequence>
<keyword evidence="4" id="KW-1185">Reference proteome</keyword>
<feature type="region of interest" description="Disordered" evidence="1">
    <location>
        <begin position="348"/>
        <end position="377"/>
    </location>
</feature>
<keyword evidence="2" id="KW-0732">Signal</keyword>
<dbReference type="EMBL" id="CP029210">
    <property type="protein sequence ID" value="AWI53031.1"/>
    <property type="molecule type" value="Genomic_DNA"/>
</dbReference>
<accession>A0A2U8FPP4</accession>
<evidence type="ECO:0008006" key="5">
    <source>
        <dbReference type="Google" id="ProtNLM"/>
    </source>
</evidence>
<dbReference type="InterPro" id="IPR042268">
    <property type="entry name" value="BamC_C"/>
</dbReference>
<name>A0A2U8FPP4_9BURK</name>
<reference evidence="3 4" key="1">
    <citation type="submission" date="2018-05" db="EMBL/GenBank/DDBJ databases">
        <title>complete genome sequence of Aquabacterium olei NBRC 110486.</title>
        <authorList>
            <person name="Tang B."/>
            <person name="Chang J."/>
            <person name="Zhang L."/>
            <person name="Yang H."/>
        </authorList>
    </citation>
    <scope>NUCLEOTIDE SEQUENCE [LARGE SCALE GENOMIC DNA]</scope>
    <source>
        <strain evidence="3 4">NBRC 110486</strain>
    </source>
</reference>
<dbReference type="RefSeq" id="WP_109035671.1">
    <property type="nucleotide sequence ID" value="NZ_CP029210.1"/>
</dbReference>
<dbReference type="KEGG" id="aon:DEH84_06005"/>
<organism evidence="3 4">
    <name type="scientific">Aquabacterium olei</name>
    <dbReference type="NCBI Taxonomy" id="1296669"/>
    <lineage>
        <taxon>Bacteria</taxon>
        <taxon>Pseudomonadati</taxon>
        <taxon>Pseudomonadota</taxon>
        <taxon>Betaproteobacteria</taxon>
        <taxon>Burkholderiales</taxon>
        <taxon>Aquabacterium</taxon>
    </lineage>
</organism>
<feature type="chain" id="PRO_5016106517" description="Outer membrane protein assembly factor BamC" evidence="2">
    <location>
        <begin position="29"/>
        <end position="389"/>
    </location>
</feature>
<gene>
    <name evidence="3" type="ORF">DEH84_06005</name>
</gene>
<evidence type="ECO:0000256" key="2">
    <source>
        <dbReference type="SAM" id="SignalP"/>
    </source>
</evidence>
<dbReference type="AlphaFoldDB" id="A0A2U8FPP4"/>
<dbReference type="Gene3D" id="3.30.310.170">
    <property type="entry name" value="Outer membrane protein assembly factor BamC"/>
    <property type="match status" value="1"/>
</dbReference>
<protein>
    <recommendedName>
        <fullName evidence="5">Outer membrane protein assembly factor BamC</fullName>
    </recommendedName>
</protein>
<dbReference type="InterPro" id="IPR010653">
    <property type="entry name" value="NlpB/DapX"/>
</dbReference>
<evidence type="ECO:0000256" key="1">
    <source>
        <dbReference type="SAM" id="MobiDB-lite"/>
    </source>
</evidence>
<dbReference type="Pfam" id="PF06804">
    <property type="entry name" value="Lipoprotein_18"/>
    <property type="match status" value="1"/>
</dbReference>